<dbReference type="EMBL" id="CP139781">
    <property type="protein sequence ID" value="WRQ85807.1"/>
    <property type="molecule type" value="Genomic_DNA"/>
</dbReference>
<accession>A0ABZ1C373</accession>
<organism evidence="2 3">
    <name type="scientific">Actomonas aquatica</name>
    <dbReference type="NCBI Taxonomy" id="2866162"/>
    <lineage>
        <taxon>Bacteria</taxon>
        <taxon>Pseudomonadati</taxon>
        <taxon>Verrucomicrobiota</taxon>
        <taxon>Opitutia</taxon>
        <taxon>Opitutales</taxon>
        <taxon>Opitutaceae</taxon>
        <taxon>Actomonas</taxon>
    </lineage>
</organism>
<evidence type="ECO:0000313" key="2">
    <source>
        <dbReference type="EMBL" id="WRQ85807.1"/>
    </source>
</evidence>
<keyword evidence="3" id="KW-1185">Reference proteome</keyword>
<protein>
    <recommendedName>
        <fullName evidence="1">EF-hand domain-containing protein</fullName>
    </recommendedName>
</protein>
<dbReference type="InterPro" id="IPR002048">
    <property type="entry name" value="EF_hand_dom"/>
</dbReference>
<dbReference type="RefSeq" id="WP_221032626.1">
    <property type="nucleotide sequence ID" value="NZ_CP139781.1"/>
</dbReference>
<name>A0ABZ1C373_9BACT</name>
<evidence type="ECO:0000313" key="3">
    <source>
        <dbReference type="Proteomes" id="UP000738431"/>
    </source>
</evidence>
<dbReference type="Proteomes" id="UP000738431">
    <property type="component" value="Chromosome"/>
</dbReference>
<reference evidence="2 3" key="1">
    <citation type="submission" date="2021-08" db="EMBL/GenBank/DDBJ databases">
        <authorList>
            <person name="Zhang D."/>
            <person name="Zhang A."/>
            <person name="Wang L."/>
        </authorList>
    </citation>
    <scope>NUCLEOTIDE SEQUENCE [LARGE SCALE GENOMIC DNA]</scope>
    <source>
        <strain evidence="2 3">WL0086</strain>
    </source>
</reference>
<dbReference type="PROSITE" id="PS00018">
    <property type="entry name" value="EF_HAND_1"/>
    <property type="match status" value="1"/>
</dbReference>
<feature type="domain" description="EF-hand" evidence="1">
    <location>
        <begin position="22"/>
        <end position="45"/>
    </location>
</feature>
<dbReference type="PROSITE" id="PS50222">
    <property type="entry name" value="EF_HAND_2"/>
    <property type="match status" value="1"/>
</dbReference>
<gene>
    <name evidence="2" type="ORF">K1X11_013425</name>
</gene>
<proteinExistence type="predicted"/>
<sequence>MAWATMVWAQTAEINEDRLPPMDTDGDGKVSEAEFFQFVQAGAKVFADAKRDAAASVEQKEAVKRLMSDLPEADLEALVAEVVLPRYETEVEHHSVVNAPRNDALLRRYANGGVSYDEEALTRLLFALQEAPFLLTDLDSDGKLSLPDLAADKKRRNVLLVGTGAAAGLDLFSQDPEGNGKGVVSVLRTELQEQMSRERVARAKKDESEVKEGDWTVEEVYDAFVAKDMFVEIGRRKGGQRQIILRKNGELKISEWLGGDVYNDDAAEISYSRDYKKQDSGTLGLEMALLFPGALFDENAEKGKPTPAWVGAIGSPRALVAFPSLEYQRVSGGNDDIDLATFRLGVGALWVNYDQPGTSRRNVISAAEGLFSMTYSVDRLKRAELLTADFSWRPIVDDIRLGSFQPLGSMWAIQWDLTARGQFRDVMRAGTDEKLAKQSDSMRFGGTLGVKIRPAGKEWERILLAVNYTYLTALWGDPSTTDFLEVDLEYKLRPDLSFILSYDYGAANVVDDEVDMLKLSFGLKL</sequence>
<evidence type="ECO:0000259" key="1">
    <source>
        <dbReference type="PROSITE" id="PS50222"/>
    </source>
</evidence>
<dbReference type="InterPro" id="IPR018247">
    <property type="entry name" value="EF_Hand_1_Ca_BS"/>
</dbReference>
<reference evidence="2 3" key="2">
    <citation type="submission" date="2023-12" db="EMBL/GenBank/DDBJ databases">
        <title>Description of an unclassified Opitutus bacterium of Verrucomicrobiota.</title>
        <authorList>
            <person name="Zhang D.-F."/>
        </authorList>
    </citation>
    <scope>NUCLEOTIDE SEQUENCE [LARGE SCALE GENOMIC DNA]</scope>
    <source>
        <strain evidence="2 3">WL0086</strain>
    </source>
</reference>